<gene>
    <name evidence="2" type="ORF">FNK824_LOCUS42478</name>
</gene>
<evidence type="ECO:0000313" key="3">
    <source>
        <dbReference type="Proteomes" id="UP000663874"/>
    </source>
</evidence>
<feature type="region of interest" description="Disordered" evidence="1">
    <location>
        <begin position="1"/>
        <end position="78"/>
    </location>
</feature>
<comment type="caution">
    <text evidence="2">The sequence shown here is derived from an EMBL/GenBank/DDBJ whole genome shotgun (WGS) entry which is preliminary data.</text>
</comment>
<proteinExistence type="predicted"/>
<sequence>HFKQPIQHHQLAESQGQQHPIQQNQSPEPQPPPQQQPNQQNQLPEPQQQQQSTQQNRLPETQQQQQQQQNPGYTDNRGYYYPYPYQNVNWFNFPYVWSSAASGQFDPTVPLAGVGAQSTGSSTNNECPVGFCPRGGTCSQLSGQWQCACGANGC</sequence>
<feature type="non-terminal residue" evidence="2">
    <location>
        <position position="1"/>
    </location>
</feature>
<feature type="compositionally biased region" description="Low complexity" evidence="1">
    <location>
        <begin position="36"/>
        <end position="69"/>
    </location>
</feature>
<accession>A0A820L870</accession>
<evidence type="ECO:0000256" key="1">
    <source>
        <dbReference type="SAM" id="MobiDB-lite"/>
    </source>
</evidence>
<feature type="compositionally biased region" description="Polar residues" evidence="1">
    <location>
        <begin position="12"/>
        <end position="21"/>
    </location>
</feature>
<dbReference type="AlphaFoldDB" id="A0A820L870"/>
<evidence type="ECO:0000313" key="2">
    <source>
        <dbReference type="EMBL" id="CAF4355177.1"/>
    </source>
</evidence>
<dbReference type="EMBL" id="CAJOBE010050384">
    <property type="protein sequence ID" value="CAF4355177.1"/>
    <property type="molecule type" value="Genomic_DNA"/>
</dbReference>
<feature type="non-terminal residue" evidence="2">
    <location>
        <position position="154"/>
    </location>
</feature>
<reference evidence="2" key="1">
    <citation type="submission" date="2021-02" db="EMBL/GenBank/DDBJ databases">
        <authorList>
            <person name="Nowell W R."/>
        </authorList>
    </citation>
    <scope>NUCLEOTIDE SEQUENCE</scope>
</reference>
<dbReference type="Proteomes" id="UP000663874">
    <property type="component" value="Unassembled WGS sequence"/>
</dbReference>
<protein>
    <submittedName>
        <fullName evidence="2">Uncharacterized protein</fullName>
    </submittedName>
</protein>
<name>A0A820L870_9BILA</name>
<organism evidence="2 3">
    <name type="scientific">Rotaria sordida</name>
    <dbReference type="NCBI Taxonomy" id="392033"/>
    <lineage>
        <taxon>Eukaryota</taxon>
        <taxon>Metazoa</taxon>
        <taxon>Spiralia</taxon>
        <taxon>Gnathifera</taxon>
        <taxon>Rotifera</taxon>
        <taxon>Eurotatoria</taxon>
        <taxon>Bdelloidea</taxon>
        <taxon>Philodinida</taxon>
        <taxon>Philodinidae</taxon>
        <taxon>Rotaria</taxon>
    </lineage>
</organism>